<evidence type="ECO:0000259" key="12">
    <source>
        <dbReference type="PROSITE" id="PS50089"/>
    </source>
</evidence>
<evidence type="ECO:0000256" key="10">
    <source>
        <dbReference type="SAM" id="MobiDB-lite"/>
    </source>
</evidence>
<keyword evidence="7 11" id="KW-1133">Transmembrane helix</keyword>
<dbReference type="InterPro" id="IPR013083">
    <property type="entry name" value="Znf_RING/FYVE/PHD"/>
</dbReference>
<keyword evidence="13" id="KW-1185">Reference proteome</keyword>
<feature type="region of interest" description="Disordered" evidence="10">
    <location>
        <begin position="1"/>
        <end position="28"/>
    </location>
</feature>
<dbReference type="Pfam" id="PF13920">
    <property type="entry name" value="zf-C3HC4_3"/>
    <property type="match status" value="1"/>
</dbReference>
<keyword evidence="6" id="KW-0862">Zinc</keyword>
<keyword evidence="2 11" id="KW-0812">Transmembrane</keyword>
<evidence type="ECO:0000256" key="7">
    <source>
        <dbReference type="ARBA" id="ARBA00022989"/>
    </source>
</evidence>
<keyword evidence="3" id="KW-0479">Metal-binding</keyword>
<feature type="domain" description="RING-type" evidence="12">
    <location>
        <begin position="487"/>
        <end position="525"/>
    </location>
</feature>
<accession>A0A9W2YHP2</accession>
<keyword evidence="5" id="KW-0833">Ubl conjugation pathway</keyword>
<evidence type="ECO:0000256" key="3">
    <source>
        <dbReference type="ARBA" id="ARBA00022723"/>
    </source>
</evidence>
<dbReference type="RefSeq" id="XP_055862243.1">
    <property type="nucleotide sequence ID" value="XM_056006268.1"/>
</dbReference>
<gene>
    <name evidence="14 15" type="primary">LOC106067394</name>
</gene>
<dbReference type="SMART" id="SM00184">
    <property type="entry name" value="RING"/>
    <property type="match status" value="1"/>
</dbReference>
<feature type="transmembrane region" description="Helical" evidence="11">
    <location>
        <begin position="435"/>
        <end position="459"/>
    </location>
</feature>
<dbReference type="RefSeq" id="XP_055862242.1">
    <property type="nucleotide sequence ID" value="XM_056006267.1"/>
</dbReference>
<feature type="transmembrane region" description="Helical" evidence="11">
    <location>
        <begin position="315"/>
        <end position="338"/>
    </location>
</feature>
<feature type="compositionally biased region" description="Polar residues" evidence="10">
    <location>
        <begin position="206"/>
        <end position="217"/>
    </location>
</feature>
<dbReference type="OMA" id="YYVFSEQ"/>
<dbReference type="PANTHER" id="PTHR15860:SF0">
    <property type="entry name" value="LP20373P"/>
    <property type="match status" value="1"/>
</dbReference>
<evidence type="ECO:0000313" key="14">
    <source>
        <dbReference type="RefSeq" id="XP_055862242.1"/>
    </source>
</evidence>
<feature type="transmembrane region" description="Helical" evidence="11">
    <location>
        <begin position="401"/>
        <end position="423"/>
    </location>
</feature>
<evidence type="ECO:0000256" key="1">
    <source>
        <dbReference type="ARBA" id="ARBA00004141"/>
    </source>
</evidence>
<dbReference type="InterPro" id="IPR001841">
    <property type="entry name" value="Znf_RING"/>
</dbReference>
<evidence type="ECO:0000256" key="4">
    <source>
        <dbReference type="ARBA" id="ARBA00022771"/>
    </source>
</evidence>
<evidence type="ECO:0000256" key="2">
    <source>
        <dbReference type="ARBA" id="ARBA00022692"/>
    </source>
</evidence>
<dbReference type="GO" id="GO:0008270">
    <property type="term" value="F:zinc ion binding"/>
    <property type="evidence" value="ECO:0007669"/>
    <property type="project" value="UniProtKB-KW"/>
</dbReference>
<protein>
    <submittedName>
        <fullName evidence="14 15">E3 ubiquitin-protein ligase RNFT1-like isoform X1</fullName>
    </submittedName>
</protein>
<dbReference type="GO" id="GO:0016020">
    <property type="term" value="C:membrane"/>
    <property type="evidence" value="ECO:0007669"/>
    <property type="project" value="UniProtKB-SubCell"/>
</dbReference>
<feature type="transmembrane region" description="Helical" evidence="11">
    <location>
        <begin position="282"/>
        <end position="303"/>
    </location>
</feature>
<evidence type="ECO:0000256" key="5">
    <source>
        <dbReference type="ARBA" id="ARBA00022786"/>
    </source>
</evidence>
<feature type="compositionally biased region" description="Polar residues" evidence="10">
    <location>
        <begin position="172"/>
        <end position="188"/>
    </location>
</feature>
<keyword evidence="8 11" id="KW-0472">Membrane</keyword>
<evidence type="ECO:0000256" key="8">
    <source>
        <dbReference type="ARBA" id="ARBA00023136"/>
    </source>
</evidence>
<dbReference type="Proteomes" id="UP001165740">
    <property type="component" value="Chromosome 12"/>
</dbReference>
<dbReference type="OrthoDB" id="9049620at2759"/>
<dbReference type="GO" id="GO:1904294">
    <property type="term" value="P:positive regulation of ERAD pathway"/>
    <property type="evidence" value="ECO:0007669"/>
    <property type="project" value="InterPro"/>
</dbReference>
<dbReference type="InterPro" id="IPR017907">
    <property type="entry name" value="Znf_RING_CS"/>
</dbReference>
<dbReference type="Gene3D" id="3.30.40.10">
    <property type="entry name" value="Zinc/RING finger domain, C3HC4 (zinc finger)"/>
    <property type="match status" value="1"/>
</dbReference>
<dbReference type="GO" id="GO:0061630">
    <property type="term" value="F:ubiquitin protein ligase activity"/>
    <property type="evidence" value="ECO:0007669"/>
    <property type="project" value="InterPro"/>
</dbReference>
<evidence type="ECO:0000313" key="13">
    <source>
        <dbReference type="Proteomes" id="UP001165740"/>
    </source>
</evidence>
<name>A0A9W2YHP2_BIOGL</name>
<evidence type="ECO:0000256" key="11">
    <source>
        <dbReference type="SAM" id="Phobius"/>
    </source>
</evidence>
<dbReference type="GeneID" id="106067394"/>
<feature type="compositionally biased region" description="Low complexity" evidence="10">
    <location>
        <begin position="137"/>
        <end position="147"/>
    </location>
</feature>
<dbReference type="PROSITE" id="PS00518">
    <property type="entry name" value="ZF_RING_1"/>
    <property type="match status" value="1"/>
</dbReference>
<reference evidence="14 15" key="1">
    <citation type="submission" date="2025-04" db="UniProtKB">
        <authorList>
            <consortium name="RefSeq"/>
        </authorList>
    </citation>
    <scope>IDENTIFICATION</scope>
</reference>
<dbReference type="AlphaFoldDB" id="A0A9W2YHP2"/>
<dbReference type="PANTHER" id="PTHR15860">
    <property type="entry name" value="UNCHARACTERIZED RING FINGER-CONTAINING PROTEIN"/>
    <property type="match status" value="1"/>
</dbReference>
<dbReference type="PROSITE" id="PS50089">
    <property type="entry name" value="ZF_RING_2"/>
    <property type="match status" value="1"/>
</dbReference>
<feature type="region of interest" description="Disordered" evidence="10">
    <location>
        <begin position="124"/>
        <end position="151"/>
    </location>
</feature>
<evidence type="ECO:0000313" key="15">
    <source>
        <dbReference type="RefSeq" id="XP_055862243.1"/>
    </source>
</evidence>
<proteinExistence type="predicted"/>
<comment type="subcellular location">
    <subcellularLocation>
        <location evidence="1">Membrane</location>
        <topology evidence="1">Multi-pass membrane protein</topology>
    </subcellularLocation>
</comment>
<dbReference type="SUPFAM" id="SSF57850">
    <property type="entry name" value="RING/U-box"/>
    <property type="match status" value="1"/>
</dbReference>
<evidence type="ECO:0000256" key="6">
    <source>
        <dbReference type="ARBA" id="ARBA00022833"/>
    </source>
</evidence>
<dbReference type="CDD" id="cd16532">
    <property type="entry name" value="RING-HC_RNFT1-like"/>
    <property type="match status" value="1"/>
</dbReference>
<feature type="transmembrane region" description="Helical" evidence="11">
    <location>
        <begin position="358"/>
        <end position="380"/>
    </location>
</feature>
<sequence length="547" mass="61315">MSGPPSSHHTNSSTSGSSPGSSSNQSISCSLQNFPVPVQLQARIPRSPLAVAQELLPNFPSHLNRQQDYEEGVHHLFPTSIQQQIQQQLQMQFQRQLQLNLQGRGESSRVPEIPDPPDTILDVDIPGGNNQLSNRDSSYGSSSVISGGAAGPRGPYSQLLLEALLRNPQVASLQQRMNSSTSGTTSYRLVSGNSHGHQHSHNYNSIDSSSDAGASHNSNNSLGINFGSNAGAPGVSGNGEGVPNTGLPQSTELTMLTKWVAESGIFILLLFLHFLYDHSLGLLVFLCLGGTFYYTNMKLVHAIHQSAVREQSRSWLGLLNLMWLCGFLMVNIVIIFYVFSEQEMWRLLYFRMAIVADISVWTLLWCVVLTDYIIKFLTVITKSILAMFQPCCKNYRRRGKYYLLIESISQLYRQIVTIVPWWYYLSDNTRTSVWFAFITEAVYLGFKSWSVWGAVQFLYTAFQRFQSNSSFGVKPSSSDMLDKGNQCPICQDTINDPIMLPCKHIFCEQCVSIWFDREKTCPMCRAEITTESPVWKDGNTSSHLQWH</sequence>
<organism evidence="13 15">
    <name type="scientific">Biomphalaria glabrata</name>
    <name type="common">Bloodfluke planorb</name>
    <name type="synonym">Freshwater snail</name>
    <dbReference type="NCBI Taxonomy" id="6526"/>
    <lineage>
        <taxon>Eukaryota</taxon>
        <taxon>Metazoa</taxon>
        <taxon>Spiralia</taxon>
        <taxon>Lophotrochozoa</taxon>
        <taxon>Mollusca</taxon>
        <taxon>Gastropoda</taxon>
        <taxon>Heterobranchia</taxon>
        <taxon>Euthyneura</taxon>
        <taxon>Panpulmonata</taxon>
        <taxon>Hygrophila</taxon>
        <taxon>Lymnaeoidea</taxon>
        <taxon>Planorbidae</taxon>
        <taxon>Biomphalaria</taxon>
    </lineage>
</organism>
<keyword evidence="4 9" id="KW-0863">Zinc-finger</keyword>
<dbReference type="InterPro" id="IPR044235">
    <property type="entry name" value="RNFT1/2"/>
</dbReference>
<feature type="region of interest" description="Disordered" evidence="10">
    <location>
        <begin position="172"/>
        <end position="217"/>
    </location>
</feature>
<evidence type="ECO:0000256" key="9">
    <source>
        <dbReference type="PROSITE-ProRule" id="PRU00175"/>
    </source>
</evidence>
<feature type="compositionally biased region" description="Low complexity" evidence="10">
    <location>
        <begin position="191"/>
        <end position="205"/>
    </location>
</feature>